<feature type="region of interest" description="Disordered" evidence="1">
    <location>
        <begin position="1"/>
        <end position="187"/>
    </location>
</feature>
<feature type="compositionally biased region" description="Polar residues" evidence="1">
    <location>
        <begin position="39"/>
        <end position="57"/>
    </location>
</feature>
<dbReference type="Gene3D" id="3.40.50.300">
    <property type="entry name" value="P-loop containing nucleotide triphosphate hydrolases"/>
    <property type="match status" value="1"/>
</dbReference>
<keyword evidence="4" id="KW-1185">Reference proteome</keyword>
<reference evidence="3" key="2">
    <citation type="journal article" date="2023" name="IMA Fungus">
        <title>Comparative genomic study of the Penicillium genus elucidates a diverse pangenome and 15 lateral gene transfer events.</title>
        <authorList>
            <person name="Petersen C."/>
            <person name="Sorensen T."/>
            <person name="Nielsen M.R."/>
            <person name="Sondergaard T.E."/>
            <person name="Sorensen J.L."/>
            <person name="Fitzpatrick D.A."/>
            <person name="Frisvad J.C."/>
            <person name="Nielsen K.L."/>
        </authorList>
    </citation>
    <scope>NUCLEOTIDE SEQUENCE</scope>
    <source>
        <strain evidence="3">IBT 15544</strain>
    </source>
</reference>
<organism evidence="3 4">
    <name type="scientific">Penicillium cinerascens</name>
    <dbReference type="NCBI Taxonomy" id="70096"/>
    <lineage>
        <taxon>Eukaryota</taxon>
        <taxon>Fungi</taxon>
        <taxon>Dikarya</taxon>
        <taxon>Ascomycota</taxon>
        <taxon>Pezizomycotina</taxon>
        <taxon>Eurotiomycetes</taxon>
        <taxon>Eurotiomycetidae</taxon>
        <taxon>Eurotiales</taxon>
        <taxon>Aspergillaceae</taxon>
        <taxon>Penicillium</taxon>
    </lineage>
</organism>
<dbReference type="PANTHER" id="PTHR23389:SF21">
    <property type="entry name" value="ATPASE FAMILY AAA DOMAIN-CONTAINING PROTEIN 5"/>
    <property type="match status" value="1"/>
</dbReference>
<dbReference type="SMART" id="SM00382">
    <property type="entry name" value="AAA"/>
    <property type="match status" value="1"/>
</dbReference>
<feature type="region of interest" description="Disordered" evidence="1">
    <location>
        <begin position="620"/>
        <end position="639"/>
    </location>
</feature>
<dbReference type="GeneID" id="83182507"/>
<feature type="compositionally biased region" description="Polar residues" evidence="1">
    <location>
        <begin position="125"/>
        <end position="136"/>
    </location>
</feature>
<evidence type="ECO:0000259" key="2">
    <source>
        <dbReference type="SMART" id="SM00382"/>
    </source>
</evidence>
<dbReference type="OrthoDB" id="9996895at2759"/>
<evidence type="ECO:0000256" key="1">
    <source>
        <dbReference type="SAM" id="MobiDB-lite"/>
    </source>
</evidence>
<dbReference type="GO" id="GO:0005634">
    <property type="term" value="C:nucleus"/>
    <property type="evidence" value="ECO:0007669"/>
    <property type="project" value="TreeGrafter"/>
</dbReference>
<feature type="compositionally biased region" description="Polar residues" evidence="1">
    <location>
        <begin position="164"/>
        <end position="178"/>
    </location>
</feature>
<feature type="region of interest" description="Disordered" evidence="1">
    <location>
        <begin position="1154"/>
        <end position="1174"/>
    </location>
</feature>
<dbReference type="GO" id="GO:0016887">
    <property type="term" value="F:ATP hydrolysis activity"/>
    <property type="evidence" value="ECO:0007669"/>
    <property type="project" value="InterPro"/>
</dbReference>
<dbReference type="GO" id="GO:0005524">
    <property type="term" value="F:ATP binding"/>
    <property type="evidence" value="ECO:0007669"/>
    <property type="project" value="InterPro"/>
</dbReference>
<feature type="compositionally biased region" description="Polar residues" evidence="1">
    <location>
        <begin position="8"/>
        <end position="22"/>
    </location>
</feature>
<dbReference type="EMBL" id="JAPQKR010000015">
    <property type="protein sequence ID" value="KAJ5194706.1"/>
    <property type="molecule type" value="Genomic_DNA"/>
</dbReference>
<sequence>MASDFAVSGNTDRSIPNGTAAPTPTDVFTHANQELLPQLQASNESDVSRSQVSTPVSQEEDPNANRRKRRKTEKSKLDQETTVKSGLSGWLGIEAPEAVAAAPTINIEPPPSIAPRPQSPRSPINNSAPEQDLNPTEQEDKHASTRGKRKTLKLNANGRLLSSPPVSSTEIAGATQTGNKRRRGGKVRSKLAILKYSVTGERKAGNLIDEILNGQRVYKAAPPRLAAAPKKTVNEPAKATHPFFVKKAAQKPQENKPSVASSNTEASGPGKTTAPSTSEVKRESRPFPTFPSTFSRNKPKFPELIEPLWPPKDLIHVRSIDPQQPTRPLTLDPLTNDQKKAKSPVIFIADDENALLTSTSNARKAATLSMGGHDTSNLRLPVRHIASGRVLQTAIDNQMSWSLPNSRYTTQSITPVISKLRSALLSSFSAFDRGKYESQLWPHKYAPKKAEDVLQVGREAQVLRDWLLHLKITAVDTGKPSKDNARSNSKPDMKKKKRRKNNDKLDGFIVSSEEEASEMDNLSGSDDELAGDVTVSAQRTVIQSGDLAFSSSHGGERGRVANAILLSGPSGSGKTASVYAVAKELDFEVFEINAGSRRSARDMLERVGDMTQNHLVHLLNEADDSSAKPRALTTDDDTKQNKLMGFFKGQSSKSANCDKKSTQPSPTPDSEAKRNREQKQSLILLEEADLLFDEDKQFWTGVLTLISQSKRPIVITCNDESLVPIQDMSLHAILRFQRPHRDLAIDYLLLVAANEGHVLKREAVSKLYDGSGMDIRRSMMDLNFWCQIGVGSKKAGLDWILSLWPPEANLDQNGDRVRVLSLNTYEPYMGWFNRDVFLEQKPLDNETESLQNTFQGWRLGIQDSEEAARGSFIETIPHDQYRSRSKMEQLDLMSREAEYLEMRSSLDLLCSECPLDMLQASVLSSMKWLLELTMLQDVVDSSAPPLPEAHRSNYVEAYPLLQADLRPEHSSLSENISVTFDALISQTFRPKTEDYESSSVARIFNGWAKAGARRMHFPSTLPSFQKVFEPIMRANYSMPIPTGRLAPSFENSLAPITEDIAPYVRAIMVFDGRLKEYRDNLSAILTRENGNCEKRGRTTRASRAALEGGDKAFTRKERWFPNDTNYFWVQATGKYEWQNILFQMGHFHVQPAMEPTEETASHDSDEPRSQEGVF</sequence>
<dbReference type="GO" id="GO:0003677">
    <property type="term" value="F:DNA binding"/>
    <property type="evidence" value="ECO:0007669"/>
    <property type="project" value="TreeGrafter"/>
</dbReference>
<name>A0A9W9JEU4_9EURO</name>
<evidence type="ECO:0000313" key="3">
    <source>
        <dbReference type="EMBL" id="KAJ5194706.1"/>
    </source>
</evidence>
<gene>
    <name evidence="3" type="ORF">N7498_008144</name>
</gene>
<evidence type="ECO:0000313" key="4">
    <source>
        <dbReference type="Proteomes" id="UP001150904"/>
    </source>
</evidence>
<feature type="compositionally biased region" description="Basic and acidic residues" evidence="1">
    <location>
        <begin position="1159"/>
        <end position="1174"/>
    </location>
</feature>
<feature type="region of interest" description="Disordered" evidence="1">
    <location>
        <begin position="649"/>
        <end position="677"/>
    </location>
</feature>
<protein>
    <recommendedName>
        <fullName evidence="2">AAA+ ATPase domain-containing protein</fullName>
    </recommendedName>
</protein>
<feature type="region of interest" description="Disordered" evidence="1">
    <location>
        <begin position="248"/>
        <end position="298"/>
    </location>
</feature>
<dbReference type="InterPro" id="IPR027417">
    <property type="entry name" value="P-loop_NTPase"/>
</dbReference>
<dbReference type="CDD" id="cd00009">
    <property type="entry name" value="AAA"/>
    <property type="match status" value="1"/>
</dbReference>
<dbReference type="PANTHER" id="PTHR23389">
    <property type="entry name" value="CHROMOSOME TRANSMISSION FIDELITY FACTOR 18"/>
    <property type="match status" value="1"/>
</dbReference>
<feature type="compositionally biased region" description="Basic and acidic residues" evidence="1">
    <location>
        <begin position="479"/>
        <end position="492"/>
    </location>
</feature>
<feature type="compositionally biased region" description="Pro residues" evidence="1">
    <location>
        <begin position="108"/>
        <end position="120"/>
    </location>
</feature>
<reference evidence="3" key="1">
    <citation type="submission" date="2022-12" db="EMBL/GenBank/DDBJ databases">
        <authorList>
            <person name="Petersen C."/>
        </authorList>
    </citation>
    <scope>NUCLEOTIDE SEQUENCE</scope>
    <source>
        <strain evidence="3">IBT 15544</strain>
    </source>
</reference>
<accession>A0A9W9JEU4</accession>
<feature type="domain" description="AAA+ ATPase" evidence="2">
    <location>
        <begin position="560"/>
        <end position="749"/>
    </location>
</feature>
<dbReference type="Proteomes" id="UP001150904">
    <property type="component" value="Unassembled WGS sequence"/>
</dbReference>
<dbReference type="SUPFAM" id="SSF52540">
    <property type="entry name" value="P-loop containing nucleoside triphosphate hydrolases"/>
    <property type="match status" value="1"/>
</dbReference>
<proteinExistence type="predicted"/>
<dbReference type="InterPro" id="IPR003593">
    <property type="entry name" value="AAA+_ATPase"/>
</dbReference>
<feature type="region of interest" description="Disordered" evidence="1">
    <location>
        <begin position="477"/>
        <end position="528"/>
    </location>
</feature>
<dbReference type="Pfam" id="PF00004">
    <property type="entry name" value="AAA"/>
    <property type="match status" value="1"/>
</dbReference>
<dbReference type="RefSeq" id="XP_058305194.1">
    <property type="nucleotide sequence ID" value="XM_058455206.1"/>
</dbReference>
<dbReference type="AlphaFoldDB" id="A0A9W9JEU4"/>
<comment type="caution">
    <text evidence="3">The sequence shown here is derived from an EMBL/GenBank/DDBJ whole genome shotgun (WGS) entry which is preliminary data.</text>
</comment>
<dbReference type="InterPro" id="IPR003959">
    <property type="entry name" value="ATPase_AAA_core"/>
</dbReference>
<feature type="compositionally biased region" description="Polar residues" evidence="1">
    <location>
        <begin position="255"/>
        <end position="266"/>
    </location>
</feature>